<keyword evidence="5 7" id="KW-0472">Membrane</keyword>
<evidence type="ECO:0000256" key="7">
    <source>
        <dbReference type="SAM" id="Phobius"/>
    </source>
</evidence>
<feature type="transmembrane region" description="Helical" evidence="7">
    <location>
        <begin position="25"/>
        <end position="47"/>
    </location>
</feature>
<dbReference type="InterPro" id="IPR002797">
    <property type="entry name" value="Polysacc_synth"/>
</dbReference>
<feature type="transmembrane region" description="Helical" evidence="7">
    <location>
        <begin position="93"/>
        <end position="118"/>
    </location>
</feature>
<evidence type="ECO:0000256" key="3">
    <source>
        <dbReference type="ARBA" id="ARBA00022692"/>
    </source>
</evidence>
<feature type="transmembrane region" description="Helical" evidence="7">
    <location>
        <begin position="187"/>
        <end position="209"/>
    </location>
</feature>
<keyword evidence="9" id="KW-1185">Reference proteome</keyword>
<feature type="transmembrane region" description="Helical" evidence="7">
    <location>
        <begin position="162"/>
        <end position="181"/>
    </location>
</feature>
<feature type="transmembrane region" description="Helical" evidence="7">
    <location>
        <begin position="335"/>
        <end position="356"/>
    </location>
</feature>
<keyword evidence="2" id="KW-1003">Cell membrane</keyword>
<keyword evidence="4 7" id="KW-1133">Transmembrane helix</keyword>
<feature type="transmembrane region" description="Helical" evidence="7">
    <location>
        <begin position="307"/>
        <end position="329"/>
    </location>
</feature>
<dbReference type="InterPro" id="IPR050833">
    <property type="entry name" value="Poly_Biosynth_Transport"/>
</dbReference>
<comment type="caution">
    <text evidence="8">The sequence shown here is derived from an EMBL/GenBank/DDBJ whole genome shotgun (WGS) entry which is preliminary data.</text>
</comment>
<feature type="region of interest" description="Disordered" evidence="6">
    <location>
        <begin position="423"/>
        <end position="463"/>
    </location>
</feature>
<dbReference type="RefSeq" id="WP_104432085.1">
    <property type="nucleotide sequence ID" value="NZ_PTJD01000004.1"/>
</dbReference>
<comment type="subcellular location">
    <subcellularLocation>
        <location evidence="1">Cell membrane</location>
        <topology evidence="1">Multi-pass membrane protein</topology>
    </subcellularLocation>
</comment>
<proteinExistence type="predicted"/>
<dbReference type="GO" id="GO:0005886">
    <property type="term" value="C:plasma membrane"/>
    <property type="evidence" value="ECO:0007669"/>
    <property type="project" value="UniProtKB-SubCell"/>
</dbReference>
<dbReference type="OrthoDB" id="5240734at2"/>
<accession>A0A2S6ISL5</accession>
<dbReference type="EMBL" id="PTJD01000004">
    <property type="protein sequence ID" value="PPK97242.1"/>
    <property type="molecule type" value="Genomic_DNA"/>
</dbReference>
<feature type="transmembrane region" description="Helical" evidence="7">
    <location>
        <begin position="53"/>
        <end position="72"/>
    </location>
</feature>
<evidence type="ECO:0000313" key="8">
    <source>
        <dbReference type="EMBL" id="PPK97242.1"/>
    </source>
</evidence>
<dbReference type="PANTHER" id="PTHR30250">
    <property type="entry name" value="PST FAMILY PREDICTED COLANIC ACID TRANSPORTER"/>
    <property type="match status" value="1"/>
</dbReference>
<dbReference type="AlphaFoldDB" id="A0A2S6ISL5"/>
<evidence type="ECO:0000313" key="9">
    <source>
        <dbReference type="Proteomes" id="UP000239485"/>
    </source>
</evidence>
<evidence type="ECO:0000256" key="2">
    <source>
        <dbReference type="ARBA" id="ARBA00022475"/>
    </source>
</evidence>
<reference evidence="8 9" key="1">
    <citation type="submission" date="2018-02" db="EMBL/GenBank/DDBJ databases">
        <title>Genomic Encyclopedia of Archaeal and Bacterial Type Strains, Phase II (KMG-II): from individual species to whole genera.</title>
        <authorList>
            <person name="Goeker M."/>
        </authorList>
    </citation>
    <scope>NUCLEOTIDE SEQUENCE [LARGE SCALE GENOMIC DNA]</scope>
    <source>
        <strain evidence="8 9">DSM 22857</strain>
    </source>
</reference>
<evidence type="ECO:0000256" key="6">
    <source>
        <dbReference type="SAM" id="MobiDB-lite"/>
    </source>
</evidence>
<evidence type="ECO:0000256" key="5">
    <source>
        <dbReference type="ARBA" id="ARBA00023136"/>
    </source>
</evidence>
<sequence length="463" mass="47350">MRPLRLLAGRMSGLARGRSGRATSWAMLGQITAIVASTANFLLLARLVGPAEYGLVAGTWALVLALSPIATLGSDRLLIRDVGASRTTPGQALGAALLTAAVGWLVVVGGLAALHSLLLPQTPLLLLLALALADVVALGVSVLVTALCFASGNARAAGISSIVVNATKLLAVVTFALTGSGDPVTWAMIYAGYALVSAAGQLTFALWRFGRPTVRGYRFTQRVREGLPYSGNVVAMVVQNDADKTLLVRNGLTVEAGHYSVAYRLASMAYLPVLAVLQVMLPRFFAAGEDGGIRATAAFARRLVKPLLAYAVFATLALLVCAPLVPLVVGEQYRGSVPLLMLLAPLVIVKVVQSVTGDVLTGAGKQHVRTMCVGATAATNVAANLVLIPVMGVSGALVATFLAEVLQAVLLLLAVRRNLRAAPPAKDAGAAPEGSPVGAPTGTGQAGPVPQPHPAGGAQGPGQ</sequence>
<gene>
    <name evidence="8" type="ORF">CLV92_10459</name>
</gene>
<protein>
    <submittedName>
        <fullName evidence="8">O-antigen/teichoic acid export membrane protein</fullName>
    </submittedName>
</protein>
<name>A0A2S6ISL5_9ACTN</name>
<feature type="transmembrane region" description="Helical" evidence="7">
    <location>
        <begin position="124"/>
        <end position="150"/>
    </location>
</feature>
<dbReference type="PANTHER" id="PTHR30250:SF11">
    <property type="entry name" value="O-ANTIGEN TRANSPORTER-RELATED"/>
    <property type="match status" value="1"/>
</dbReference>
<evidence type="ECO:0000256" key="1">
    <source>
        <dbReference type="ARBA" id="ARBA00004651"/>
    </source>
</evidence>
<dbReference type="Proteomes" id="UP000239485">
    <property type="component" value="Unassembled WGS sequence"/>
</dbReference>
<keyword evidence="3 7" id="KW-0812">Transmembrane</keyword>
<dbReference type="Pfam" id="PF01943">
    <property type="entry name" value="Polysacc_synt"/>
    <property type="match status" value="1"/>
</dbReference>
<feature type="compositionally biased region" description="Low complexity" evidence="6">
    <location>
        <begin position="423"/>
        <end position="432"/>
    </location>
</feature>
<organism evidence="8 9">
    <name type="scientific">Kineococcus xinjiangensis</name>
    <dbReference type="NCBI Taxonomy" id="512762"/>
    <lineage>
        <taxon>Bacteria</taxon>
        <taxon>Bacillati</taxon>
        <taxon>Actinomycetota</taxon>
        <taxon>Actinomycetes</taxon>
        <taxon>Kineosporiales</taxon>
        <taxon>Kineosporiaceae</taxon>
        <taxon>Kineococcus</taxon>
    </lineage>
</organism>
<evidence type="ECO:0000256" key="4">
    <source>
        <dbReference type="ARBA" id="ARBA00022989"/>
    </source>
</evidence>